<protein>
    <recommendedName>
        <fullName evidence="4">Solute-binding protein family 3/N-terminal domain-containing protein</fullName>
    </recommendedName>
</protein>
<dbReference type="SMART" id="SM00062">
    <property type="entry name" value="PBPb"/>
    <property type="match status" value="1"/>
</dbReference>
<reference evidence="5 6" key="1">
    <citation type="submission" date="2024-02" db="EMBL/GenBank/DDBJ databases">
        <title>Chromosome-scale genome assembly of the rough periwinkle Littorina saxatilis.</title>
        <authorList>
            <person name="De Jode A."/>
            <person name="Faria R."/>
            <person name="Formenti G."/>
            <person name="Sims Y."/>
            <person name="Smith T.P."/>
            <person name="Tracey A."/>
            <person name="Wood J.M.D."/>
            <person name="Zagrodzka Z.B."/>
            <person name="Johannesson K."/>
            <person name="Butlin R.K."/>
            <person name="Leder E.H."/>
        </authorList>
    </citation>
    <scope>NUCLEOTIDE SEQUENCE [LARGE SCALE GENOMIC DNA]</scope>
    <source>
        <strain evidence="5">Snail1</strain>
        <tissue evidence="5">Muscle</tissue>
    </source>
</reference>
<name>A0AAN9B8I5_9CAEN</name>
<dbReference type="PANTHER" id="PTHR35936:SF19">
    <property type="entry name" value="AMINO-ACID-BINDING PROTEIN YXEM-RELATED"/>
    <property type="match status" value="1"/>
</dbReference>
<feature type="signal peptide" evidence="3">
    <location>
        <begin position="1"/>
        <end position="22"/>
    </location>
</feature>
<dbReference type="Proteomes" id="UP001374579">
    <property type="component" value="Unassembled WGS sequence"/>
</dbReference>
<comment type="caution">
    <text evidence="5">The sequence shown here is derived from an EMBL/GenBank/DDBJ whole genome shotgun (WGS) entry which is preliminary data.</text>
</comment>
<accession>A0AAN9B8I5</accession>
<keyword evidence="6" id="KW-1185">Reference proteome</keyword>
<sequence length="284" mass="30826">MEGLTFTVVVSFLACLLSSAVGHSSLFFEKEQNLQQVNAADPKVWLFAVDGLKRPYSFIDAEGSLVGFDVDVINAVCKKAGKQCKMVLADFTECVFSQRGMTYPGRGLMAGWFDACPGFAITVDRAASFEFTDPYITTVATFTVAPGNPKKFDPSKEDYSGFTLCHLTGAYTNEACLTRLHKAFGKILIARDLPEAKAALLNGTAQALFSPRTRIEGLDVLGARLHCDQGGAGVMVKKGSLLPSWWNPAFSTIYASGEYTTICEDASQRFNYPIKCLPPPPALN</sequence>
<organism evidence="5 6">
    <name type="scientific">Littorina saxatilis</name>
    <dbReference type="NCBI Taxonomy" id="31220"/>
    <lineage>
        <taxon>Eukaryota</taxon>
        <taxon>Metazoa</taxon>
        <taxon>Spiralia</taxon>
        <taxon>Lophotrochozoa</taxon>
        <taxon>Mollusca</taxon>
        <taxon>Gastropoda</taxon>
        <taxon>Caenogastropoda</taxon>
        <taxon>Littorinimorpha</taxon>
        <taxon>Littorinoidea</taxon>
        <taxon>Littorinidae</taxon>
        <taxon>Littorina</taxon>
    </lineage>
</organism>
<feature type="chain" id="PRO_5042951614" description="Solute-binding protein family 3/N-terminal domain-containing protein" evidence="3">
    <location>
        <begin position="23"/>
        <end position="284"/>
    </location>
</feature>
<dbReference type="InterPro" id="IPR018313">
    <property type="entry name" value="SBP_3_CS"/>
</dbReference>
<dbReference type="PANTHER" id="PTHR35936">
    <property type="entry name" value="MEMBRANE-BOUND LYTIC MUREIN TRANSGLYCOSYLASE F"/>
    <property type="match status" value="1"/>
</dbReference>
<proteinExistence type="predicted"/>
<dbReference type="AlphaFoldDB" id="A0AAN9B8I5"/>
<dbReference type="InterPro" id="IPR001638">
    <property type="entry name" value="Solute-binding_3/MltF_N"/>
</dbReference>
<evidence type="ECO:0000259" key="4">
    <source>
        <dbReference type="SMART" id="SM00062"/>
    </source>
</evidence>
<evidence type="ECO:0000313" key="5">
    <source>
        <dbReference type="EMBL" id="KAK7100867.1"/>
    </source>
</evidence>
<evidence type="ECO:0000256" key="1">
    <source>
        <dbReference type="ARBA" id="ARBA00004196"/>
    </source>
</evidence>
<dbReference type="SUPFAM" id="SSF53850">
    <property type="entry name" value="Periplasmic binding protein-like II"/>
    <property type="match status" value="1"/>
</dbReference>
<dbReference type="Gene3D" id="3.40.190.10">
    <property type="entry name" value="Periplasmic binding protein-like II"/>
    <property type="match status" value="2"/>
</dbReference>
<evidence type="ECO:0000313" key="6">
    <source>
        <dbReference type="Proteomes" id="UP001374579"/>
    </source>
</evidence>
<feature type="domain" description="Solute-binding protein family 3/N-terminal" evidence="4">
    <location>
        <begin position="44"/>
        <end position="274"/>
    </location>
</feature>
<dbReference type="Pfam" id="PF00497">
    <property type="entry name" value="SBP_bac_3"/>
    <property type="match status" value="1"/>
</dbReference>
<gene>
    <name evidence="5" type="ORF">V1264_023735</name>
</gene>
<dbReference type="PROSITE" id="PS01039">
    <property type="entry name" value="SBP_BACTERIAL_3"/>
    <property type="match status" value="1"/>
</dbReference>
<evidence type="ECO:0000256" key="2">
    <source>
        <dbReference type="ARBA" id="ARBA00022729"/>
    </source>
</evidence>
<evidence type="ECO:0000256" key="3">
    <source>
        <dbReference type="SAM" id="SignalP"/>
    </source>
</evidence>
<keyword evidence="2 3" id="KW-0732">Signal</keyword>
<comment type="subcellular location">
    <subcellularLocation>
        <location evidence="1">Cell envelope</location>
    </subcellularLocation>
</comment>
<dbReference type="EMBL" id="JBAMIC010000011">
    <property type="protein sequence ID" value="KAK7100867.1"/>
    <property type="molecule type" value="Genomic_DNA"/>
</dbReference>